<protein>
    <recommendedName>
        <fullName evidence="2">Sensor histidine kinase NatK-like C-terminal domain-containing protein</fullName>
    </recommendedName>
</protein>
<dbReference type="PANTHER" id="PTHR40448:SF1">
    <property type="entry name" value="TWO-COMPONENT SENSOR HISTIDINE KINASE"/>
    <property type="match status" value="1"/>
</dbReference>
<keyword evidence="1" id="KW-0812">Transmembrane</keyword>
<dbReference type="Gene3D" id="3.30.565.10">
    <property type="entry name" value="Histidine kinase-like ATPase, C-terminal domain"/>
    <property type="match status" value="1"/>
</dbReference>
<dbReference type="RefSeq" id="WP_016184472.1">
    <property type="nucleotide sequence ID" value="NZ_JXKI01000008.1"/>
</dbReference>
<evidence type="ECO:0000313" key="3">
    <source>
        <dbReference type="EMBL" id="EOW83800.1"/>
    </source>
</evidence>
<accession>S0KD74</accession>
<dbReference type="eggNOG" id="COG3290">
    <property type="taxonomic scope" value="Bacteria"/>
</dbReference>
<evidence type="ECO:0000259" key="2">
    <source>
        <dbReference type="Pfam" id="PF14501"/>
    </source>
</evidence>
<dbReference type="PATRIC" id="fig|1121865.3.peg.2326"/>
<feature type="transmembrane region" description="Helical" evidence="1">
    <location>
        <begin position="9"/>
        <end position="27"/>
    </location>
</feature>
<feature type="transmembrane region" description="Helical" evidence="1">
    <location>
        <begin position="111"/>
        <end position="133"/>
    </location>
</feature>
<dbReference type="InterPro" id="IPR032834">
    <property type="entry name" value="NatK-like_C"/>
</dbReference>
<feature type="transmembrane region" description="Helical" evidence="1">
    <location>
        <begin position="78"/>
        <end position="99"/>
    </location>
</feature>
<dbReference type="SUPFAM" id="SSF55874">
    <property type="entry name" value="ATPase domain of HSP90 chaperone/DNA topoisomerase II/histidine kinase"/>
    <property type="match status" value="1"/>
</dbReference>
<gene>
    <name evidence="3" type="ORF">I568_01602</name>
</gene>
<evidence type="ECO:0000313" key="4">
    <source>
        <dbReference type="Proteomes" id="UP000014113"/>
    </source>
</evidence>
<name>S0KD74_9ENTE</name>
<comment type="caution">
    <text evidence="3">The sequence shown here is derived from an EMBL/GenBank/DDBJ whole genome shotgun (WGS) entry which is preliminary data.</text>
</comment>
<dbReference type="Proteomes" id="UP000014113">
    <property type="component" value="Unassembled WGS sequence"/>
</dbReference>
<dbReference type="PANTHER" id="PTHR40448">
    <property type="entry name" value="TWO-COMPONENT SENSOR HISTIDINE KINASE"/>
    <property type="match status" value="1"/>
</dbReference>
<keyword evidence="4" id="KW-1185">Reference proteome</keyword>
<dbReference type="GO" id="GO:0042802">
    <property type="term" value="F:identical protein binding"/>
    <property type="evidence" value="ECO:0007669"/>
    <property type="project" value="TreeGrafter"/>
</dbReference>
<dbReference type="AlphaFoldDB" id="S0KD74"/>
<sequence>MILINTEAYLLRMFINNFIFVFLFYAINNNIRQKKYWLMLLMVILNFILNIFFDITDIIPVIFGYFILRREEKNNTLIINKLLFCLLTRDLIFIVSSTISANIANFDGVKGYSYIFRELILEYIFVVIVIFIYQKFKVNNFFLRYGSKFTAIFMIYIFVMETFIAYTAHKREIFDQFVFGILLFLIIQTLFVTVLFIWMTIKQKEKYEQKVKDKELIYLKKYTDSLEKDQEQSARFRHDYKNLLLSLKERATFHQDLALKEQIESLEHYSQPYLTDKFAYRYLKNVKNEYVKSLLLSKMYEASQQYIHCTFECPNEIQKIPMDIFDFIRVLGILIDNALEAVVGSDEKEVSIAIYQDETQLEFTIINRFDNEAIALEKMTQKGVTTKAGHHGLGLSNIEEINKKNKNMFVNYRVESKQFLAQVVVLF</sequence>
<dbReference type="STRING" id="1121865.OMW_02391"/>
<organism evidence="3 4">
    <name type="scientific">Enterococcus columbae DSM 7374 = ATCC 51263</name>
    <dbReference type="NCBI Taxonomy" id="1121865"/>
    <lineage>
        <taxon>Bacteria</taxon>
        <taxon>Bacillati</taxon>
        <taxon>Bacillota</taxon>
        <taxon>Bacilli</taxon>
        <taxon>Lactobacillales</taxon>
        <taxon>Enterococcaceae</taxon>
        <taxon>Enterococcus</taxon>
    </lineage>
</organism>
<evidence type="ECO:0000256" key="1">
    <source>
        <dbReference type="SAM" id="Phobius"/>
    </source>
</evidence>
<proteinExistence type="predicted"/>
<dbReference type="Pfam" id="PF14501">
    <property type="entry name" value="HATPase_c_5"/>
    <property type="match status" value="1"/>
</dbReference>
<keyword evidence="1" id="KW-0472">Membrane</keyword>
<reference evidence="3 4" key="1">
    <citation type="submission" date="2013-03" db="EMBL/GenBank/DDBJ databases">
        <title>The Genome Sequence of Enterococcus columbae ATCC_51263 (PacBio/Illumina hybrid assembly).</title>
        <authorList>
            <consortium name="The Broad Institute Genomics Platform"/>
            <consortium name="The Broad Institute Genome Sequencing Center for Infectious Disease"/>
            <person name="Earl A."/>
            <person name="Russ C."/>
            <person name="Gilmore M."/>
            <person name="Surin D."/>
            <person name="Walker B."/>
            <person name="Young S."/>
            <person name="Zeng Q."/>
            <person name="Gargeya S."/>
            <person name="Fitzgerald M."/>
            <person name="Haas B."/>
            <person name="Abouelleil A."/>
            <person name="Allen A.W."/>
            <person name="Alvarado L."/>
            <person name="Arachchi H.M."/>
            <person name="Berlin A.M."/>
            <person name="Chapman S.B."/>
            <person name="Gainer-Dewar J."/>
            <person name="Goldberg J."/>
            <person name="Griggs A."/>
            <person name="Gujja S."/>
            <person name="Hansen M."/>
            <person name="Howarth C."/>
            <person name="Imamovic A."/>
            <person name="Ireland A."/>
            <person name="Larimer J."/>
            <person name="McCowan C."/>
            <person name="Murphy C."/>
            <person name="Pearson M."/>
            <person name="Poon T.W."/>
            <person name="Priest M."/>
            <person name="Roberts A."/>
            <person name="Saif S."/>
            <person name="Shea T."/>
            <person name="Sisk P."/>
            <person name="Sykes S."/>
            <person name="Wortman J."/>
            <person name="Nusbaum C."/>
            <person name="Birren B."/>
        </authorList>
    </citation>
    <scope>NUCLEOTIDE SEQUENCE [LARGE SCALE GENOMIC DNA]</scope>
    <source>
        <strain evidence="3 4">ATCC 51263</strain>
    </source>
</reference>
<feature type="transmembrane region" description="Helical" evidence="1">
    <location>
        <begin position="145"/>
        <end position="166"/>
    </location>
</feature>
<dbReference type="OrthoDB" id="1652078at2"/>
<feature type="transmembrane region" description="Helical" evidence="1">
    <location>
        <begin position="39"/>
        <end position="66"/>
    </location>
</feature>
<feature type="domain" description="Sensor histidine kinase NatK-like C-terminal" evidence="2">
    <location>
        <begin position="322"/>
        <end position="424"/>
    </location>
</feature>
<feature type="transmembrane region" description="Helical" evidence="1">
    <location>
        <begin position="178"/>
        <end position="201"/>
    </location>
</feature>
<keyword evidence="1" id="KW-1133">Transmembrane helix</keyword>
<dbReference type="EMBL" id="ASWJ01000007">
    <property type="protein sequence ID" value="EOW83800.1"/>
    <property type="molecule type" value="Genomic_DNA"/>
</dbReference>
<dbReference type="InterPro" id="IPR036890">
    <property type="entry name" value="HATPase_C_sf"/>
</dbReference>